<dbReference type="InterPro" id="IPR008972">
    <property type="entry name" value="Cupredoxin"/>
</dbReference>
<accession>A0A0G4PM57</accession>
<dbReference type="SUPFAM" id="SSF49503">
    <property type="entry name" value="Cupredoxins"/>
    <property type="match status" value="1"/>
</dbReference>
<name>A0A0G4PM57_PENC3</name>
<evidence type="ECO:0000313" key="4">
    <source>
        <dbReference type="EMBL" id="CRL27502.1"/>
    </source>
</evidence>
<protein>
    <submittedName>
        <fullName evidence="4">Cupredoxin</fullName>
    </submittedName>
</protein>
<sequence>MDGMHSVTQCPISLGESFTYQFRVTQYGTSWYYSHFSLQSTKGLFGPLIFYGPGGSQWIDFSGCHFALYREDLEL</sequence>
<organism evidence="4 5">
    <name type="scientific">Penicillium camemberti (strain FM 013)</name>
    <dbReference type="NCBI Taxonomy" id="1429867"/>
    <lineage>
        <taxon>Eukaryota</taxon>
        <taxon>Fungi</taxon>
        <taxon>Dikarya</taxon>
        <taxon>Ascomycota</taxon>
        <taxon>Pezizomycotina</taxon>
        <taxon>Eurotiomycetes</taxon>
        <taxon>Eurotiomycetidae</taxon>
        <taxon>Eurotiales</taxon>
        <taxon>Aspergillaceae</taxon>
        <taxon>Penicillium</taxon>
    </lineage>
</organism>
<dbReference type="Gene3D" id="2.60.40.420">
    <property type="entry name" value="Cupredoxins - blue copper proteins"/>
    <property type="match status" value="1"/>
</dbReference>
<evidence type="ECO:0000256" key="2">
    <source>
        <dbReference type="ARBA" id="ARBA00023008"/>
    </source>
</evidence>
<dbReference type="InterPro" id="IPR011707">
    <property type="entry name" value="Cu-oxidase-like_N"/>
</dbReference>
<dbReference type="GO" id="GO:0016491">
    <property type="term" value="F:oxidoreductase activity"/>
    <property type="evidence" value="ECO:0007669"/>
    <property type="project" value="TreeGrafter"/>
</dbReference>
<keyword evidence="2" id="KW-0186">Copper</keyword>
<gene>
    <name evidence="4" type="ORF">PCAMFM013_S022g000182</name>
</gene>
<evidence type="ECO:0000256" key="1">
    <source>
        <dbReference type="ARBA" id="ARBA00010609"/>
    </source>
</evidence>
<dbReference type="PANTHER" id="PTHR11709">
    <property type="entry name" value="MULTI-COPPER OXIDASE"/>
    <property type="match status" value="1"/>
</dbReference>
<evidence type="ECO:0000313" key="5">
    <source>
        <dbReference type="Proteomes" id="UP000053732"/>
    </source>
</evidence>
<dbReference type="STRING" id="1429867.A0A0G4PM57"/>
<dbReference type="Pfam" id="PF07732">
    <property type="entry name" value="Cu-oxidase_3"/>
    <property type="match status" value="1"/>
</dbReference>
<proteinExistence type="inferred from homology"/>
<evidence type="ECO:0000259" key="3">
    <source>
        <dbReference type="Pfam" id="PF07732"/>
    </source>
</evidence>
<dbReference type="PANTHER" id="PTHR11709:SF414">
    <property type="entry name" value="ADR239WP"/>
    <property type="match status" value="1"/>
</dbReference>
<reference evidence="4 5" key="1">
    <citation type="journal article" date="2014" name="Nat. Commun.">
        <title>Multiple recent horizontal transfers of a large genomic region in cheese making fungi.</title>
        <authorList>
            <person name="Cheeseman K."/>
            <person name="Ropars J."/>
            <person name="Renault P."/>
            <person name="Dupont J."/>
            <person name="Gouzy J."/>
            <person name="Branca A."/>
            <person name="Abraham A.L."/>
            <person name="Ceppi M."/>
            <person name="Conseiller E."/>
            <person name="Debuchy R."/>
            <person name="Malagnac F."/>
            <person name="Goarin A."/>
            <person name="Silar P."/>
            <person name="Lacoste S."/>
            <person name="Sallet E."/>
            <person name="Bensimon A."/>
            <person name="Giraud T."/>
            <person name="Brygoo Y."/>
        </authorList>
    </citation>
    <scope>NUCLEOTIDE SEQUENCE [LARGE SCALE GENOMIC DNA]</scope>
    <source>
        <strain evidence="5">FM 013</strain>
    </source>
</reference>
<dbReference type="AlphaFoldDB" id="A0A0G4PM57"/>
<dbReference type="Proteomes" id="UP000053732">
    <property type="component" value="Unassembled WGS sequence"/>
</dbReference>
<keyword evidence="5" id="KW-1185">Reference proteome</keyword>
<comment type="similarity">
    <text evidence="1">Belongs to the multicopper oxidase family.</text>
</comment>
<dbReference type="InterPro" id="IPR045087">
    <property type="entry name" value="Cu-oxidase_fam"/>
</dbReference>
<dbReference type="GO" id="GO:0005507">
    <property type="term" value="F:copper ion binding"/>
    <property type="evidence" value="ECO:0007669"/>
    <property type="project" value="InterPro"/>
</dbReference>
<feature type="domain" description="Plastocyanin-like" evidence="3">
    <location>
        <begin position="1"/>
        <end position="51"/>
    </location>
</feature>
<dbReference type="EMBL" id="HG793155">
    <property type="protein sequence ID" value="CRL27502.1"/>
    <property type="molecule type" value="Genomic_DNA"/>
</dbReference>